<dbReference type="Proteomes" id="UP000215902">
    <property type="component" value="Unassembled WGS sequence"/>
</dbReference>
<dbReference type="GO" id="GO:0038062">
    <property type="term" value="F:protein tyrosine kinase collagen receptor activity"/>
    <property type="evidence" value="ECO:0007669"/>
    <property type="project" value="TreeGrafter"/>
</dbReference>
<dbReference type="InterPro" id="IPR000719">
    <property type="entry name" value="Prot_kinase_dom"/>
</dbReference>
<dbReference type="STRING" id="282301.A0A267HAS4"/>
<feature type="compositionally biased region" description="Polar residues" evidence="15">
    <location>
        <begin position="401"/>
        <end position="411"/>
    </location>
</feature>
<dbReference type="Gene3D" id="2.60.120.260">
    <property type="entry name" value="Galactose-binding domain-like"/>
    <property type="match status" value="1"/>
</dbReference>
<feature type="compositionally biased region" description="Low complexity" evidence="15">
    <location>
        <begin position="698"/>
        <end position="716"/>
    </location>
</feature>
<dbReference type="FunFam" id="1.10.510.10:FF:001512">
    <property type="entry name" value="Receptor tyrosine-protein kinase erbB-2"/>
    <property type="match status" value="1"/>
</dbReference>
<organism evidence="20 21">
    <name type="scientific">Macrostomum lignano</name>
    <dbReference type="NCBI Taxonomy" id="282301"/>
    <lineage>
        <taxon>Eukaryota</taxon>
        <taxon>Metazoa</taxon>
        <taxon>Spiralia</taxon>
        <taxon>Lophotrochozoa</taxon>
        <taxon>Platyhelminthes</taxon>
        <taxon>Rhabditophora</taxon>
        <taxon>Macrostomorpha</taxon>
        <taxon>Macrostomida</taxon>
        <taxon>Macrostomidae</taxon>
        <taxon>Macrostomum</taxon>
    </lineage>
</organism>
<keyword evidence="4 16" id="KW-0812">Transmembrane</keyword>
<dbReference type="SUPFAM" id="SSF56112">
    <property type="entry name" value="Protein kinase-like (PK-like)"/>
    <property type="match status" value="1"/>
</dbReference>
<dbReference type="OrthoDB" id="6071166at2759"/>
<dbReference type="PROSITE" id="PS00109">
    <property type="entry name" value="PROTEIN_KINASE_TYR"/>
    <property type="match status" value="1"/>
</dbReference>
<evidence type="ECO:0000256" key="5">
    <source>
        <dbReference type="ARBA" id="ARBA00022729"/>
    </source>
</evidence>
<feature type="chain" id="PRO_5012040488" description="Protein kinase domain-containing protein" evidence="17">
    <location>
        <begin position="33"/>
        <end position="1033"/>
    </location>
</feature>
<evidence type="ECO:0000256" key="11">
    <source>
        <dbReference type="ARBA" id="ARBA00023137"/>
    </source>
</evidence>
<evidence type="ECO:0000259" key="19">
    <source>
        <dbReference type="PROSITE" id="PS50022"/>
    </source>
</evidence>
<dbReference type="GO" id="GO:0005524">
    <property type="term" value="F:ATP binding"/>
    <property type="evidence" value="ECO:0007669"/>
    <property type="project" value="UniProtKB-KW"/>
</dbReference>
<dbReference type="GO" id="GO:0005518">
    <property type="term" value="F:collagen binding"/>
    <property type="evidence" value="ECO:0007669"/>
    <property type="project" value="TreeGrafter"/>
</dbReference>
<comment type="subcellular location">
    <subcellularLocation>
        <location evidence="1">Cell membrane</location>
        <topology evidence="1">Single-pass type I membrane protein</topology>
    </subcellularLocation>
</comment>
<proteinExistence type="predicted"/>
<evidence type="ECO:0008006" key="22">
    <source>
        <dbReference type="Google" id="ProtNLM"/>
    </source>
</evidence>
<comment type="caution">
    <text evidence="20">The sequence shown here is derived from an EMBL/GenBank/DDBJ whole genome shotgun (WGS) entry which is preliminary data.</text>
</comment>
<keyword evidence="8" id="KW-0067">ATP-binding</keyword>
<feature type="domain" description="F5/8 type C" evidence="19">
    <location>
        <begin position="39"/>
        <end position="206"/>
    </location>
</feature>
<evidence type="ECO:0000256" key="12">
    <source>
        <dbReference type="ARBA" id="ARBA00023157"/>
    </source>
</evidence>
<sequence length="1033" mass="113544">MISQIRQSSVSFLQQLLLPCLLLLWMPSRIMCSEPDVSCSEVPTTRLVQNLPPSSFSSSSVYAEFYARKAVIVDGSSDQAWCPQHQLKTNEMLEWLQIEYPEPRIMSNLLTVPRQHKSVDLGEFTKMMVIQYKRTEDEPFRNYTLRSSTNGIFHRQVMIKGNSDLKDKRNYLSLKPPLVAKVLRIYPINPDSGDVSVCLKLELFGCPTYQGVVAYSGPQGHRVPSGRADFSDHYYDGVISNGWMSGGLGQLTDYVTSKVSPGADPMDDGIAGLPYVGWNRRQFGDNRDNVELLFEFDKVRQFKSVDIDTNNDFLSWHTRLFSKAEVFFSIGGERFADSPVERAVSRDSVGQFTRPISIQLGNRVGRFVKVRLYFDSAADWILLSEFSFKSEVLTNPPPAETSETSSGSGQQPRPGPATPTPLSPSDPPSLPGKIDRGERVDLPGAGGRGGQMPSRDNELMYIAIIVAILLGALALMIVIGVLCVRRGQLRKKQQDQFAQQYQQQQFLQPGQYNGSENIHLDFSNGRPAVLFGGGLSTAGGGGHLGPSASYKTLNNNDEDTVAGGEDSRSCGTDAYTYAAASFSPLIQPSGDANAYASTTLCGPQLLQQQQQQQMYLTGLGTYARPRGSVTNGMMSLQQQQQQPHHQHQQPPPPPHTLMMRQLPPPPPPPVPPPVPRFPSDLNLQGCSGGTVYACPVTQPQRQPSPSGSAAPADGSPRQLEAALASLEVLATSVVLKERLGGGKFGEVRLAEWTPAPAADSPAPPGQPLLVAAKTLRNPGANPQAAEDFRRETRTLARLRDPNIVRVLGVVSGSDLCAVLVEYMQHGDLHQFLRSLGTGGGPEPPLSYGCLMHMAAQVASGMAYLESAQLVHRDLAARNCLLGEAFCVKICDFGMSRPIYSADYYRLDGCAGPLPVRWMAWEALLHGRFTIASDVWSFAVTVWELLTLCREQPFAGLTDEQVVDNCHHILLCDGAAQPLPCPPLCPRELYDLLCQCWQRDEGCRPRFRDIRTFLQSRDCGFTAKDASLLRRRRS</sequence>
<evidence type="ECO:0000256" key="2">
    <source>
        <dbReference type="ARBA" id="ARBA00022475"/>
    </source>
</evidence>
<keyword evidence="14" id="KW-0325">Glycoprotein</keyword>
<dbReference type="GO" id="GO:0005886">
    <property type="term" value="C:plasma membrane"/>
    <property type="evidence" value="ECO:0007669"/>
    <property type="project" value="UniProtKB-SubCell"/>
</dbReference>
<dbReference type="InterPro" id="IPR000421">
    <property type="entry name" value="FA58C"/>
</dbReference>
<dbReference type="GO" id="GO:0010976">
    <property type="term" value="P:positive regulation of neuron projection development"/>
    <property type="evidence" value="ECO:0007669"/>
    <property type="project" value="TreeGrafter"/>
</dbReference>
<evidence type="ECO:0000256" key="14">
    <source>
        <dbReference type="ARBA" id="ARBA00023180"/>
    </source>
</evidence>
<evidence type="ECO:0000313" key="20">
    <source>
        <dbReference type="EMBL" id="PAA94764.1"/>
    </source>
</evidence>
<evidence type="ECO:0000256" key="13">
    <source>
        <dbReference type="ARBA" id="ARBA00023170"/>
    </source>
</evidence>
<evidence type="ECO:0000256" key="1">
    <source>
        <dbReference type="ARBA" id="ARBA00004251"/>
    </source>
</evidence>
<evidence type="ECO:0000313" key="21">
    <source>
        <dbReference type="Proteomes" id="UP000215902"/>
    </source>
</evidence>
<evidence type="ECO:0000256" key="8">
    <source>
        <dbReference type="ARBA" id="ARBA00022840"/>
    </source>
</evidence>
<protein>
    <recommendedName>
        <fullName evidence="22">Protein kinase domain-containing protein</fullName>
    </recommendedName>
</protein>
<keyword evidence="3" id="KW-0808">Transferase</keyword>
<keyword evidence="9 16" id="KW-1133">Transmembrane helix</keyword>
<feature type="transmembrane region" description="Helical" evidence="16">
    <location>
        <begin position="459"/>
        <end position="484"/>
    </location>
</feature>
<feature type="region of interest" description="Disordered" evidence="15">
    <location>
        <begin position="634"/>
        <end position="716"/>
    </location>
</feature>
<gene>
    <name evidence="20" type="ORF">BOX15_Mlig022287g1</name>
</gene>
<dbReference type="Gene3D" id="2.60.120.1190">
    <property type="match status" value="1"/>
</dbReference>
<evidence type="ECO:0000256" key="16">
    <source>
        <dbReference type="SAM" id="Phobius"/>
    </source>
</evidence>
<dbReference type="GO" id="GO:0043235">
    <property type="term" value="C:receptor complex"/>
    <property type="evidence" value="ECO:0007669"/>
    <property type="project" value="TreeGrafter"/>
</dbReference>
<keyword evidence="7" id="KW-0418">Kinase</keyword>
<reference evidence="20 21" key="1">
    <citation type="submission" date="2017-06" db="EMBL/GenBank/DDBJ databases">
        <title>A platform for efficient transgenesis in Macrostomum lignano, a flatworm model organism for stem cell research.</title>
        <authorList>
            <person name="Berezikov E."/>
        </authorList>
    </citation>
    <scope>NUCLEOTIDE SEQUENCE [LARGE SCALE GENOMIC DNA]</scope>
    <source>
        <strain evidence="20">DV1</strain>
        <tissue evidence="20">Whole organism</tissue>
    </source>
</reference>
<dbReference type="PANTHER" id="PTHR24416:SF580">
    <property type="entry name" value="DISCOIDIN DOMAIN RECEPTOR, ISOFORM F"/>
    <property type="match status" value="1"/>
</dbReference>
<dbReference type="Pfam" id="PF21114">
    <property type="entry name" value="DDR1-2_DS-like"/>
    <property type="match status" value="1"/>
</dbReference>
<evidence type="ECO:0000256" key="10">
    <source>
        <dbReference type="ARBA" id="ARBA00023136"/>
    </source>
</evidence>
<dbReference type="InterPro" id="IPR020635">
    <property type="entry name" value="Tyr_kinase_cat_dom"/>
</dbReference>
<keyword evidence="5 17" id="KW-0732">Signal</keyword>
<feature type="domain" description="Protein kinase" evidence="18">
    <location>
        <begin position="733"/>
        <end position="1013"/>
    </location>
</feature>
<dbReference type="PRINTS" id="PR00109">
    <property type="entry name" value="TYRKINASE"/>
</dbReference>
<feature type="compositionally biased region" description="Pro residues" evidence="15">
    <location>
        <begin position="413"/>
        <end position="430"/>
    </location>
</feature>
<dbReference type="InterPro" id="IPR008979">
    <property type="entry name" value="Galactose-bd-like_sf"/>
</dbReference>
<evidence type="ECO:0000256" key="4">
    <source>
        <dbReference type="ARBA" id="ARBA00022692"/>
    </source>
</evidence>
<name>A0A267HAS4_9PLAT</name>
<dbReference type="GO" id="GO:0051897">
    <property type="term" value="P:positive regulation of phosphatidylinositol 3-kinase/protein kinase B signal transduction"/>
    <property type="evidence" value="ECO:0007669"/>
    <property type="project" value="TreeGrafter"/>
</dbReference>
<dbReference type="InterPro" id="IPR011009">
    <property type="entry name" value="Kinase-like_dom_sf"/>
</dbReference>
<dbReference type="InterPro" id="IPR001245">
    <property type="entry name" value="Ser-Thr/Tyr_kinase_cat_dom"/>
</dbReference>
<keyword evidence="10 16" id="KW-0472">Membrane</keyword>
<evidence type="ECO:0000256" key="15">
    <source>
        <dbReference type="SAM" id="MobiDB-lite"/>
    </source>
</evidence>
<evidence type="ECO:0000256" key="6">
    <source>
        <dbReference type="ARBA" id="ARBA00022741"/>
    </source>
</evidence>
<accession>A0A267HAS4</accession>
<dbReference type="GO" id="GO:0050793">
    <property type="term" value="P:regulation of developmental process"/>
    <property type="evidence" value="ECO:0007669"/>
    <property type="project" value="UniProtKB-ARBA"/>
</dbReference>
<dbReference type="Pfam" id="PF00754">
    <property type="entry name" value="F5_F8_type_C"/>
    <property type="match status" value="1"/>
</dbReference>
<keyword evidence="12" id="KW-1015">Disulfide bond</keyword>
<evidence type="ECO:0000256" key="3">
    <source>
        <dbReference type="ARBA" id="ARBA00022679"/>
    </source>
</evidence>
<keyword evidence="13" id="KW-0675">Receptor</keyword>
<dbReference type="PROSITE" id="PS50011">
    <property type="entry name" value="PROTEIN_KINASE_DOM"/>
    <property type="match status" value="1"/>
</dbReference>
<evidence type="ECO:0000259" key="18">
    <source>
        <dbReference type="PROSITE" id="PS50011"/>
    </source>
</evidence>
<dbReference type="PROSITE" id="PS50022">
    <property type="entry name" value="FA58C_3"/>
    <property type="match status" value="1"/>
</dbReference>
<feature type="compositionally biased region" description="Pro residues" evidence="15">
    <location>
        <begin position="662"/>
        <end position="676"/>
    </location>
</feature>
<dbReference type="InterPro" id="IPR050122">
    <property type="entry name" value="RTK"/>
</dbReference>
<keyword evidence="11" id="KW-0829">Tyrosine-protein kinase</keyword>
<dbReference type="InterPro" id="IPR008266">
    <property type="entry name" value="Tyr_kinase_AS"/>
</dbReference>
<dbReference type="InterPro" id="IPR048525">
    <property type="entry name" value="DDR1-2_DS-like"/>
</dbReference>
<keyword evidence="21" id="KW-1185">Reference proteome</keyword>
<dbReference type="Gene3D" id="1.10.510.10">
    <property type="entry name" value="Transferase(Phosphotransferase) domain 1"/>
    <property type="match status" value="1"/>
</dbReference>
<evidence type="ECO:0000256" key="7">
    <source>
        <dbReference type="ARBA" id="ARBA00022777"/>
    </source>
</evidence>
<dbReference type="AlphaFoldDB" id="A0A267HAS4"/>
<dbReference type="EMBL" id="NIVC01000001">
    <property type="protein sequence ID" value="PAA94764.1"/>
    <property type="molecule type" value="Genomic_DNA"/>
</dbReference>
<dbReference type="PANTHER" id="PTHR24416">
    <property type="entry name" value="TYROSINE-PROTEIN KINASE RECEPTOR"/>
    <property type="match status" value="1"/>
</dbReference>
<feature type="region of interest" description="Disordered" evidence="15">
    <location>
        <begin position="394"/>
        <end position="453"/>
    </location>
</feature>
<evidence type="ECO:0000256" key="9">
    <source>
        <dbReference type="ARBA" id="ARBA00022989"/>
    </source>
</evidence>
<dbReference type="GO" id="GO:0048468">
    <property type="term" value="P:cell development"/>
    <property type="evidence" value="ECO:0007669"/>
    <property type="project" value="UniProtKB-ARBA"/>
</dbReference>
<dbReference type="Pfam" id="PF07714">
    <property type="entry name" value="PK_Tyr_Ser-Thr"/>
    <property type="match status" value="1"/>
</dbReference>
<dbReference type="SUPFAM" id="SSF49785">
    <property type="entry name" value="Galactose-binding domain-like"/>
    <property type="match status" value="1"/>
</dbReference>
<dbReference type="SMART" id="SM00219">
    <property type="entry name" value="TyrKc"/>
    <property type="match status" value="1"/>
</dbReference>
<evidence type="ECO:0000256" key="17">
    <source>
        <dbReference type="SAM" id="SignalP"/>
    </source>
</evidence>
<keyword evidence="2" id="KW-1003">Cell membrane</keyword>
<keyword evidence="6" id="KW-0547">Nucleotide-binding</keyword>
<dbReference type="Gene3D" id="3.30.200.20">
    <property type="entry name" value="Phosphorylase Kinase, domain 1"/>
    <property type="match status" value="1"/>
</dbReference>
<dbReference type="GO" id="GO:0030182">
    <property type="term" value="P:neuron differentiation"/>
    <property type="evidence" value="ECO:0007669"/>
    <property type="project" value="UniProtKB-ARBA"/>
</dbReference>
<feature type="signal peptide" evidence="17">
    <location>
        <begin position="1"/>
        <end position="32"/>
    </location>
</feature>